<comment type="caution">
    <text evidence="7">The sequence shown here is derived from an EMBL/GenBank/DDBJ whole genome shotgun (WGS) entry which is preliminary data.</text>
</comment>
<comment type="subcellular location">
    <subcellularLocation>
        <location evidence="1">Cell envelope</location>
    </subcellularLocation>
</comment>
<dbReference type="Gene3D" id="3.40.50.1980">
    <property type="entry name" value="Nitrogenase molybdenum iron protein domain"/>
    <property type="match status" value="2"/>
</dbReference>
<dbReference type="PROSITE" id="PS50983">
    <property type="entry name" value="FE_B12_PBP"/>
    <property type="match status" value="1"/>
</dbReference>
<keyword evidence="3" id="KW-0813">Transport</keyword>
<dbReference type="SUPFAM" id="SSF53807">
    <property type="entry name" value="Helical backbone' metal receptor"/>
    <property type="match status" value="1"/>
</dbReference>
<dbReference type="RefSeq" id="WP_211324994.1">
    <property type="nucleotide sequence ID" value="NZ_QJSP01000005.1"/>
</dbReference>
<dbReference type="Proteomes" id="UP000247591">
    <property type="component" value="Unassembled WGS sequence"/>
</dbReference>
<feature type="chain" id="PRO_5016371071" evidence="5">
    <location>
        <begin position="26"/>
        <end position="355"/>
    </location>
</feature>
<gene>
    <name evidence="7" type="ORF">DFR67_105204</name>
</gene>
<organism evidence="7 8">
    <name type="scientific">Williamsia limnetica</name>
    <dbReference type="NCBI Taxonomy" id="882452"/>
    <lineage>
        <taxon>Bacteria</taxon>
        <taxon>Bacillati</taxon>
        <taxon>Actinomycetota</taxon>
        <taxon>Actinomycetes</taxon>
        <taxon>Mycobacteriales</taxon>
        <taxon>Nocardiaceae</taxon>
        <taxon>Williamsia</taxon>
    </lineage>
</organism>
<dbReference type="PANTHER" id="PTHR30532">
    <property type="entry name" value="IRON III DICITRATE-BINDING PERIPLASMIC PROTEIN"/>
    <property type="match status" value="1"/>
</dbReference>
<evidence type="ECO:0000256" key="2">
    <source>
        <dbReference type="ARBA" id="ARBA00008814"/>
    </source>
</evidence>
<comment type="similarity">
    <text evidence="2">Belongs to the bacterial solute-binding protein 8 family.</text>
</comment>
<dbReference type="GO" id="GO:1901678">
    <property type="term" value="P:iron coordination entity transport"/>
    <property type="evidence" value="ECO:0007669"/>
    <property type="project" value="UniProtKB-ARBA"/>
</dbReference>
<evidence type="ECO:0000256" key="3">
    <source>
        <dbReference type="ARBA" id="ARBA00022448"/>
    </source>
</evidence>
<evidence type="ECO:0000256" key="4">
    <source>
        <dbReference type="ARBA" id="ARBA00022729"/>
    </source>
</evidence>
<dbReference type="InterPro" id="IPR002491">
    <property type="entry name" value="ABC_transptr_periplasmic_BD"/>
</dbReference>
<evidence type="ECO:0000313" key="7">
    <source>
        <dbReference type="EMBL" id="PYE18059.1"/>
    </source>
</evidence>
<name>A0A318RLX7_WILLI</name>
<dbReference type="GO" id="GO:0030288">
    <property type="term" value="C:outer membrane-bounded periplasmic space"/>
    <property type="evidence" value="ECO:0007669"/>
    <property type="project" value="TreeGrafter"/>
</dbReference>
<keyword evidence="8" id="KW-1185">Reference proteome</keyword>
<evidence type="ECO:0000259" key="6">
    <source>
        <dbReference type="PROSITE" id="PS50983"/>
    </source>
</evidence>
<protein>
    <submittedName>
        <fullName evidence="7">Iron complex transport system substrate-binding protein</fullName>
    </submittedName>
</protein>
<dbReference type="Pfam" id="PF01497">
    <property type="entry name" value="Peripla_BP_2"/>
    <property type="match status" value="1"/>
</dbReference>
<proteinExistence type="inferred from homology"/>
<evidence type="ECO:0000256" key="5">
    <source>
        <dbReference type="SAM" id="SignalP"/>
    </source>
</evidence>
<keyword evidence="4 5" id="KW-0732">Signal</keyword>
<dbReference type="AlphaFoldDB" id="A0A318RLX7"/>
<feature type="domain" description="Fe/B12 periplasmic-binding" evidence="6">
    <location>
        <begin position="61"/>
        <end position="340"/>
    </location>
</feature>
<evidence type="ECO:0000313" key="8">
    <source>
        <dbReference type="Proteomes" id="UP000247591"/>
    </source>
</evidence>
<dbReference type="EMBL" id="QJSP01000005">
    <property type="protein sequence ID" value="PYE18059.1"/>
    <property type="molecule type" value="Genomic_DNA"/>
</dbReference>
<dbReference type="PANTHER" id="PTHR30532:SF25">
    <property type="entry name" value="IRON(III) DICITRATE-BINDING PERIPLASMIC PROTEIN"/>
    <property type="match status" value="1"/>
</dbReference>
<sequence>MLARPIGFRLAAAAATLGLALSAAACGSDSDSVSASESISSETRVFAADNGDIEIPVAPQRIVATGYAVPPLIESDAPLVGISEWKRGIPLMTPEDLAEYESLEKIAGDMSAADTNYEAIARVDPDLIVIGVPQPAMVDLDLGALEAIAPVVAIGPTNPAAWSELTERQLDAVGQLDSYEANKATYDEKAAGIKEKYAGVLGSLEFGHLGAYGESAAGNFQREFAGSWGTNIAQDVGVNYYGEVKEKLGGSQDSSEYPAIENIPESFADADVITYTVEPDGSVGPEVQYVLDSELFKTLPAVRAGKVYGLRYTEAATYTSALQTLDAIDEALAPLLTESAGPSSSAPASSAPSGS</sequence>
<reference evidence="7 8" key="1">
    <citation type="submission" date="2018-06" db="EMBL/GenBank/DDBJ databases">
        <title>Genomic Encyclopedia of Type Strains, Phase IV (KMG-IV): sequencing the most valuable type-strain genomes for metagenomic binning, comparative biology and taxonomic classification.</title>
        <authorList>
            <person name="Goeker M."/>
        </authorList>
    </citation>
    <scope>NUCLEOTIDE SEQUENCE [LARGE SCALE GENOMIC DNA]</scope>
    <source>
        <strain evidence="7 8">DSM 45521</strain>
    </source>
</reference>
<evidence type="ECO:0000256" key="1">
    <source>
        <dbReference type="ARBA" id="ARBA00004196"/>
    </source>
</evidence>
<feature type="signal peptide" evidence="5">
    <location>
        <begin position="1"/>
        <end position="25"/>
    </location>
</feature>
<dbReference type="PROSITE" id="PS51257">
    <property type="entry name" value="PROKAR_LIPOPROTEIN"/>
    <property type="match status" value="1"/>
</dbReference>
<accession>A0A318RLX7</accession>
<dbReference type="InterPro" id="IPR051313">
    <property type="entry name" value="Bact_iron-sidero_bind"/>
</dbReference>